<evidence type="ECO:0000313" key="4">
    <source>
        <dbReference type="Proteomes" id="UP000796880"/>
    </source>
</evidence>
<feature type="coiled-coil region" evidence="1">
    <location>
        <begin position="245"/>
        <end position="272"/>
    </location>
</feature>
<dbReference type="GO" id="GO:0008356">
    <property type="term" value="P:asymmetric cell division"/>
    <property type="evidence" value="ECO:0007669"/>
    <property type="project" value="InterPro"/>
</dbReference>
<keyword evidence="4" id="KW-1185">Reference proteome</keyword>
<feature type="region of interest" description="Disordered" evidence="2">
    <location>
        <begin position="552"/>
        <end position="586"/>
    </location>
</feature>
<feature type="compositionally biased region" description="Basic and acidic residues" evidence="2">
    <location>
        <begin position="552"/>
        <end position="561"/>
    </location>
</feature>
<accession>A0A8K0DJH2</accession>
<organism evidence="3 4">
    <name type="scientific">Rhamnella rubrinervis</name>
    <dbReference type="NCBI Taxonomy" id="2594499"/>
    <lineage>
        <taxon>Eukaryota</taxon>
        <taxon>Viridiplantae</taxon>
        <taxon>Streptophyta</taxon>
        <taxon>Embryophyta</taxon>
        <taxon>Tracheophyta</taxon>
        <taxon>Spermatophyta</taxon>
        <taxon>Magnoliopsida</taxon>
        <taxon>eudicotyledons</taxon>
        <taxon>Gunneridae</taxon>
        <taxon>Pentapetalae</taxon>
        <taxon>rosids</taxon>
        <taxon>fabids</taxon>
        <taxon>Rosales</taxon>
        <taxon>Rhamnaceae</taxon>
        <taxon>rhamnoid group</taxon>
        <taxon>Rhamneae</taxon>
        <taxon>Rhamnella</taxon>
    </lineage>
</organism>
<proteinExistence type="predicted"/>
<dbReference type="InterPro" id="IPR040348">
    <property type="entry name" value="POLAR-like"/>
</dbReference>
<feature type="region of interest" description="Disordered" evidence="2">
    <location>
        <begin position="455"/>
        <end position="485"/>
    </location>
</feature>
<dbReference type="AlphaFoldDB" id="A0A8K0DJH2"/>
<gene>
    <name evidence="3" type="ORF">FNV43_RR26317</name>
</gene>
<name>A0A8K0DJH2_9ROSA</name>
<evidence type="ECO:0000256" key="1">
    <source>
        <dbReference type="SAM" id="Coils"/>
    </source>
</evidence>
<sequence length="607" mass="68069">MGFWVGAYAAGANYVAKYWQKLISGKSLSESNQWKSEIGGDLGLEAASTSGKTGEEPQAPIEQGKEGIDEFYSEQVSDFILTGNGSLLQRLKGSRNLRSKCNGFSVKPLKSLESCLTSQLLYREHARMEQYVYSSFSSPCTVAMRPLFVTDGGRIISRASIGFSEKSWLENGEELQKQGGLEGNKARLRSFGYPRRRKQNVRKGQYRRRCGFTTRATTGPFHSQGLSNGMVLFFLGVTVGIVSNIIATKSNLDKLNELLKQSQNLVQDLHEELEMKDSLTVKELSSEDLECQGTNEHSNGISTAFSPERKLDKFVDCGGKEPDESKAKYSEARSQIEAELEAELELLELNIKKSSLQRASHYDMLDPDFREGIIQENLKPDKVNWELGRLPDSDHDSSRTPVNHTCEASNAVSPWELSFRLHEVIASRLKARIMDLEAELKNSQNKVRSMELENMVPERGSCSQLGSSSTEGNDRSPAGVQEGNDFNHPLVTNLSGASDSYNEAYEEISKMSKTEKECIYKEKPPFEKKPSEGQNGGDSFLTWHYDVSEERWSRDSYRDEEMPPAEGFSRSSGSSMISDSEAINDEENEKHLIKKIVEKSRYVTLQF</sequence>
<feature type="compositionally biased region" description="Polar residues" evidence="2">
    <location>
        <begin position="461"/>
        <end position="471"/>
    </location>
</feature>
<feature type="compositionally biased region" description="Low complexity" evidence="2">
    <location>
        <begin position="569"/>
        <end position="580"/>
    </location>
</feature>
<dbReference type="PANTHER" id="PTHR33476:SF31">
    <property type="match status" value="1"/>
</dbReference>
<keyword evidence="1" id="KW-0175">Coiled coil</keyword>
<reference evidence="3" key="1">
    <citation type="submission" date="2020-03" db="EMBL/GenBank/DDBJ databases">
        <title>A high-quality chromosome-level genome assembly of a woody plant with both climbing and erect habits, Rhamnella rubrinervis.</title>
        <authorList>
            <person name="Lu Z."/>
            <person name="Yang Y."/>
            <person name="Zhu X."/>
            <person name="Sun Y."/>
        </authorList>
    </citation>
    <scope>NUCLEOTIDE SEQUENCE</scope>
    <source>
        <strain evidence="3">BYM</strain>
        <tissue evidence="3">Leaf</tissue>
    </source>
</reference>
<dbReference type="Proteomes" id="UP000796880">
    <property type="component" value="Unassembled WGS sequence"/>
</dbReference>
<feature type="coiled-coil region" evidence="1">
    <location>
        <begin position="426"/>
        <end position="453"/>
    </location>
</feature>
<evidence type="ECO:0000313" key="3">
    <source>
        <dbReference type="EMBL" id="KAF3431586.1"/>
    </source>
</evidence>
<dbReference type="EMBL" id="VOIH02000012">
    <property type="protein sequence ID" value="KAF3431586.1"/>
    <property type="molecule type" value="Genomic_DNA"/>
</dbReference>
<comment type="caution">
    <text evidence="3">The sequence shown here is derived from an EMBL/GenBank/DDBJ whole genome shotgun (WGS) entry which is preliminary data.</text>
</comment>
<dbReference type="OrthoDB" id="1701885at2759"/>
<protein>
    <submittedName>
        <fullName evidence="3">Uncharacterized protein</fullName>
    </submittedName>
</protein>
<dbReference type="PANTHER" id="PTHR33476">
    <property type="entry name" value="EMB|CAB62613.1"/>
    <property type="match status" value="1"/>
</dbReference>
<evidence type="ECO:0000256" key="2">
    <source>
        <dbReference type="SAM" id="MobiDB-lite"/>
    </source>
</evidence>